<evidence type="ECO:0000313" key="1">
    <source>
        <dbReference type="EMBL" id="KAH6940995.1"/>
    </source>
</evidence>
<comment type="caution">
    <text evidence="1">The sequence shown here is derived from an EMBL/GenBank/DDBJ whole genome shotgun (WGS) entry which is preliminary data.</text>
</comment>
<dbReference type="EMBL" id="CM023491">
    <property type="protein sequence ID" value="KAH6940995.1"/>
    <property type="molecule type" value="Genomic_DNA"/>
</dbReference>
<organism evidence="1 2">
    <name type="scientific">Hyalomma asiaticum</name>
    <name type="common">Tick</name>
    <dbReference type="NCBI Taxonomy" id="266040"/>
    <lineage>
        <taxon>Eukaryota</taxon>
        <taxon>Metazoa</taxon>
        <taxon>Ecdysozoa</taxon>
        <taxon>Arthropoda</taxon>
        <taxon>Chelicerata</taxon>
        <taxon>Arachnida</taxon>
        <taxon>Acari</taxon>
        <taxon>Parasitiformes</taxon>
        <taxon>Ixodida</taxon>
        <taxon>Ixodoidea</taxon>
        <taxon>Ixodidae</taxon>
        <taxon>Hyalomminae</taxon>
        <taxon>Hyalomma</taxon>
    </lineage>
</organism>
<protein>
    <submittedName>
        <fullName evidence="1">Uncharacterized protein</fullName>
    </submittedName>
</protein>
<sequence>MMDWIPLPVLIMIAASLRVTPPPAAGHKCAGNYCSTVTCVKVSASECDGKVEANASDCGCCDGCVKQLDEGDICFSFRKHGMRKWGECGDGLVCNEAVFRCERKRRLPFDQDWRR</sequence>
<gene>
    <name evidence="1" type="ORF">HPB50_011851</name>
</gene>
<dbReference type="Proteomes" id="UP000821845">
    <property type="component" value="Chromosome 11"/>
</dbReference>
<accession>A0ACB7T2A3</accession>
<name>A0ACB7T2A3_HYAAI</name>
<keyword evidence="2" id="KW-1185">Reference proteome</keyword>
<proteinExistence type="predicted"/>
<evidence type="ECO:0000313" key="2">
    <source>
        <dbReference type="Proteomes" id="UP000821845"/>
    </source>
</evidence>
<reference evidence="1" key="1">
    <citation type="submission" date="2020-05" db="EMBL/GenBank/DDBJ databases">
        <title>Large-scale comparative analyses of tick genomes elucidate their genetic diversity and vector capacities.</title>
        <authorList>
            <person name="Jia N."/>
            <person name="Wang J."/>
            <person name="Shi W."/>
            <person name="Du L."/>
            <person name="Sun Y."/>
            <person name="Zhan W."/>
            <person name="Jiang J."/>
            <person name="Wang Q."/>
            <person name="Zhang B."/>
            <person name="Ji P."/>
            <person name="Sakyi L.B."/>
            <person name="Cui X."/>
            <person name="Yuan T."/>
            <person name="Jiang B."/>
            <person name="Yang W."/>
            <person name="Lam T.T.-Y."/>
            <person name="Chang Q."/>
            <person name="Ding S."/>
            <person name="Wang X."/>
            <person name="Zhu J."/>
            <person name="Ruan X."/>
            <person name="Zhao L."/>
            <person name="Wei J."/>
            <person name="Que T."/>
            <person name="Du C."/>
            <person name="Cheng J."/>
            <person name="Dai P."/>
            <person name="Han X."/>
            <person name="Huang E."/>
            <person name="Gao Y."/>
            <person name="Liu J."/>
            <person name="Shao H."/>
            <person name="Ye R."/>
            <person name="Li L."/>
            <person name="Wei W."/>
            <person name="Wang X."/>
            <person name="Wang C."/>
            <person name="Yang T."/>
            <person name="Huo Q."/>
            <person name="Li W."/>
            <person name="Guo W."/>
            <person name="Chen H."/>
            <person name="Zhou L."/>
            <person name="Ni X."/>
            <person name="Tian J."/>
            <person name="Zhou Y."/>
            <person name="Sheng Y."/>
            <person name="Liu T."/>
            <person name="Pan Y."/>
            <person name="Xia L."/>
            <person name="Li J."/>
            <person name="Zhao F."/>
            <person name="Cao W."/>
        </authorList>
    </citation>
    <scope>NUCLEOTIDE SEQUENCE</scope>
    <source>
        <strain evidence="1">Hyas-2018</strain>
    </source>
</reference>